<keyword evidence="4" id="KW-1185">Reference proteome</keyword>
<sequence>MKTKLLTLLLLLFVVTNKAQTVNPTEKEKPKASLDKEFTAGSNLSLKNLTPMQITNLAVLGKLWSFLKYHHPAVAKGNYNWDFELFRIIPKVLAVKNDAERNVVLSNWINGLGPFKTLTPKVIPAAAIKYKPNFDWVTTSGLSKKLIDQINQIKIADRTEESYYVKLYDAETPVAIFKNEDPYRSFKYPDDGYRVLALFRFWSSIEYFAPYRNLTDKPWGNILKEYLPKFIAAKDELTYKLTAAALVAEISDSHADLSPFDNAFRTFYGTMAPNIEIVFVNNEPVVTYSNDEIVGTNSLKRGDVIQTINTVPVAQLMKEKLPYMSASNYPTKLRKMAQLLLRTNDTLMKVSYLRNNQSATTTLKCYPFNRTNYKKPAATDTGFKIINDVAYFHPGRLGKRLNSVMPLAMKAKGIIIDMRTYPKPTDFAWDIGKYLFTKPMDIARYTQGSTETPGLFTYMSYEYMAQARIGIARTDNYKGQVIILVNEETQSLAELSVMALSTRPNTLVIGSQTAGADGSVGMPITLPGGIGSSYTQIGVYYPDGRETQRIGIIPNIVVKPTVKGIQEGRDELLEKAISLLNK</sequence>
<reference evidence="3 4" key="1">
    <citation type="submission" date="2020-05" db="EMBL/GenBank/DDBJ databases">
        <title>Description of Pedobacter foliorum sp. nov.</title>
        <authorList>
            <person name="Qi S."/>
            <person name="Carlier A."/>
            <person name="Cnockaert M."/>
            <person name="Vandamme P."/>
        </authorList>
    </citation>
    <scope>NUCLEOTIDE SEQUENCE [LARGE SCALE GENOMIC DNA]</scope>
    <source>
        <strain evidence="3 4">LMG 31300</strain>
    </source>
</reference>
<organism evidence="3 4">
    <name type="scientific">Pedobacter boryungensis</name>
    <dbReference type="NCBI Taxonomy" id="869962"/>
    <lineage>
        <taxon>Bacteria</taxon>
        <taxon>Pseudomonadati</taxon>
        <taxon>Bacteroidota</taxon>
        <taxon>Sphingobacteriia</taxon>
        <taxon>Sphingobacteriales</taxon>
        <taxon>Sphingobacteriaceae</taxon>
        <taxon>Pedobacter</taxon>
    </lineage>
</organism>
<dbReference type="Pfam" id="PF03572">
    <property type="entry name" value="Peptidase_S41"/>
    <property type="match status" value="1"/>
</dbReference>
<accession>A0ABX2DGN9</accession>
<dbReference type="Gene3D" id="2.30.42.10">
    <property type="match status" value="1"/>
</dbReference>
<evidence type="ECO:0000259" key="2">
    <source>
        <dbReference type="Pfam" id="PF03572"/>
    </source>
</evidence>
<name>A0ABX2DGN9_9SPHI</name>
<protein>
    <submittedName>
        <fullName evidence="3">Peptidase S41</fullName>
    </submittedName>
</protein>
<gene>
    <name evidence="3" type="ORF">HQN85_11195</name>
</gene>
<evidence type="ECO:0000313" key="4">
    <source>
        <dbReference type="Proteomes" id="UP000762110"/>
    </source>
</evidence>
<dbReference type="InterPro" id="IPR029045">
    <property type="entry name" value="ClpP/crotonase-like_dom_sf"/>
</dbReference>
<evidence type="ECO:0000256" key="1">
    <source>
        <dbReference type="SAM" id="SignalP"/>
    </source>
</evidence>
<comment type="caution">
    <text evidence="3">The sequence shown here is derived from an EMBL/GenBank/DDBJ whole genome shotgun (WGS) entry which is preliminary data.</text>
</comment>
<dbReference type="InterPro" id="IPR036034">
    <property type="entry name" value="PDZ_sf"/>
</dbReference>
<feature type="signal peptide" evidence="1">
    <location>
        <begin position="1"/>
        <end position="19"/>
    </location>
</feature>
<dbReference type="InterPro" id="IPR005151">
    <property type="entry name" value="Tail-specific_protease"/>
</dbReference>
<dbReference type="Proteomes" id="UP000762110">
    <property type="component" value="Unassembled WGS sequence"/>
</dbReference>
<feature type="chain" id="PRO_5046718374" evidence="1">
    <location>
        <begin position="20"/>
        <end position="582"/>
    </location>
</feature>
<keyword evidence="1" id="KW-0732">Signal</keyword>
<dbReference type="RefSeq" id="WP_173272174.1">
    <property type="nucleotide sequence ID" value="NZ_JABMKV010000002.1"/>
</dbReference>
<dbReference type="EMBL" id="JABMKV010000002">
    <property type="protein sequence ID" value="NQX32299.1"/>
    <property type="molecule type" value="Genomic_DNA"/>
</dbReference>
<feature type="domain" description="Tail specific protease" evidence="2">
    <location>
        <begin position="409"/>
        <end position="558"/>
    </location>
</feature>
<proteinExistence type="predicted"/>
<dbReference type="Gene3D" id="3.90.226.10">
    <property type="entry name" value="2-enoyl-CoA Hydratase, Chain A, domain 1"/>
    <property type="match status" value="1"/>
</dbReference>
<evidence type="ECO:0000313" key="3">
    <source>
        <dbReference type="EMBL" id="NQX32299.1"/>
    </source>
</evidence>
<dbReference type="SUPFAM" id="SSF52096">
    <property type="entry name" value="ClpP/crotonase"/>
    <property type="match status" value="1"/>
</dbReference>